<proteinExistence type="predicted"/>
<dbReference type="Proteomes" id="UP000054018">
    <property type="component" value="Unassembled WGS sequence"/>
</dbReference>
<protein>
    <submittedName>
        <fullName evidence="2">Uncharacterized protein</fullName>
    </submittedName>
</protein>
<evidence type="ECO:0000256" key="1">
    <source>
        <dbReference type="SAM" id="MobiDB-lite"/>
    </source>
</evidence>
<evidence type="ECO:0000313" key="2">
    <source>
        <dbReference type="EMBL" id="KIK19137.1"/>
    </source>
</evidence>
<name>A0A0C9Z9J8_9AGAM</name>
<reference evidence="2 3" key="1">
    <citation type="submission" date="2014-04" db="EMBL/GenBank/DDBJ databases">
        <authorList>
            <consortium name="DOE Joint Genome Institute"/>
            <person name="Kuo A."/>
            <person name="Kohler A."/>
            <person name="Costa M.D."/>
            <person name="Nagy L.G."/>
            <person name="Floudas D."/>
            <person name="Copeland A."/>
            <person name="Barry K.W."/>
            <person name="Cichocki N."/>
            <person name="Veneault-Fourrey C."/>
            <person name="LaButti K."/>
            <person name="Lindquist E.A."/>
            <person name="Lipzen A."/>
            <person name="Lundell T."/>
            <person name="Morin E."/>
            <person name="Murat C."/>
            <person name="Sun H."/>
            <person name="Tunlid A."/>
            <person name="Henrissat B."/>
            <person name="Grigoriev I.V."/>
            <person name="Hibbett D.S."/>
            <person name="Martin F."/>
            <person name="Nordberg H.P."/>
            <person name="Cantor M.N."/>
            <person name="Hua S.X."/>
        </authorList>
    </citation>
    <scope>NUCLEOTIDE SEQUENCE [LARGE SCALE GENOMIC DNA]</scope>
    <source>
        <strain evidence="2 3">441</strain>
    </source>
</reference>
<keyword evidence="3" id="KW-1185">Reference proteome</keyword>
<dbReference type="EMBL" id="KN833790">
    <property type="protein sequence ID" value="KIK19137.1"/>
    <property type="molecule type" value="Genomic_DNA"/>
</dbReference>
<gene>
    <name evidence="2" type="ORF">PISMIDRAFT_13896</name>
</gene>
<dbReference type="AlphaFoldDB" id="A0A0C9Z9J8"/>
<organism evidence="2 3">
    <name type="scientific">Pisolithus microcarpus 441</name>
    <dbReference type="NCBI Taxonomy" id="765257"/>
    <lineage>
        <taxon>Eukaryota</taxon>
        <taxon>Fungi</taxon>
        <taxon>Dikarya</taxon>
        <taxon>Basidiomycota</taxon>
        <taxon>Agaricomycotina</taxon>
        <taxon>Agaricomycetes</taxon>
        <taxon>Agaricomycetidae</taxon>
        <taxon>Boletales</taxon>
        <taxon>Sclerodermatineae</taxon>
        <taxon>Pisolithaceae</taxon>
        <taxon>Pisolithus</taxon>
    </lineage>
</organism>
<dbReference type="HOGENOM" id="CLU_2776863_0_0_1"/>
<sequence length="69" mass="7631">MTPLTRYEPKHTSEAVNMVQQGGSEHDQHASTTTCHDSTHSLWTQAHQGGSEHDQHASTITCHDSTHIL</sequence>
<evidence type="ECO:0000313" key="3">
    <source>
        <dbReference type="Proteomes" id="UP000054018"/>
    </source>
</evidence>
<feature type="compositionally biased region" description="Polar residues" evidence="1">
    <location>
        <begin position="30"/>
        <end position="48"/>
    </location>
</feature>
<feature type="region of interest" description="Disordered" evidence="1">
    <location>
        <begin position="1"/>
        <end position="69"/>
    </location>
</feature>
<reference evidence="3" key="2">
    <citation type="submission" date="2015-01" db="EMBL/GenBank/DDBJ databases">
        <title>Evolutionary Origins and Diversification of the Mycorrhizal Mutualists.</title>
        <authorList>
            <consortium name="DOE Joint Genome Institute"/>
            <consortium name="Mycorrhizal Genomics Consortium"/>
            <person name="Kohler A."/>
            <person name="Kuo A."/>
            <person name="Nagy L.G."/>
            <person name="Floudas D."/>
            <person name="Copeland A."/>
            <person name="Barry K.W."/>
            <person name="Cichocki N."/>
            <person name="Veneault-Fourrey C."/>
            <person name="LaButti K."/>
            <person name="Lindquist E.A."/>
            <person name="Lipzen A."/>
            <person name="Lundell T."/>
            <person name="Morin E."/>
            <person name="Murat C."/>
            <person name="Riley R."/>
            <person name="Ohm R."/>
            <person name="Sun H."/>
            <person name="Tunlid A."/>
            <person name="Henrissat B."/>
            <person name="Grigoriev I.V."/>
            <person name="Hibbett D.S."/>
            <person name="Martin F."/>
        </authorList>
    </citation>
    <scope>NUCLEOTIDE SEQUENCE [LARGE SCALE GENOMIC DNA]</scope>
    <source>
        <strain evidence="3">441</strain>
    </source>
</reference>
<accession>A0A0C9Z9J8</accession>
<feature type="compositionally biased region" description="Polar residues" evidence="1">
    <location>
        <begin position="14"/>
        <end position="23"/>
    </location>
</feature>